<dbReference type="InterPro" id="IPR003593">
    <property type="entry name" value="AAA+_ATPase"/>
</dbReference>
<evidence type="ECO:0000256" key="2">
    <source>
        <dbReference type="ARBA" id="ARBA00022737"/>
    </source>
</evidence>
<evidence type="ECO:0000256" key="1">
    <source>
        <dbReference type="ARBA" id="ARBA00022448"/>
    </source>
</evidence>
<reference evidence="6" key="1">
    <citation type="submission" date="2022-10" db="EMBL/GenBank/DDBJ databases">
        <title>The complete genomes of actinobacterial strains from the NBC collection.</title>
        <authorList>
            <person name="Joergensen T.S."/>
            <person name="Alvarez Arevalo M."/>
            <person name="Sterndorff E.B."/>
            <person name="Faurdal D."/>
            <person name="Vuksanovic O."/>
            <person name="Mourched A.-S."/>
            <person name="Charusanti P."/>
            <person name="Shaw S."/>
            <person name="Blin K."/>
            <person name="Weber T."/>
        </authorList>
    </citation>
    <scope>NUCLEOTIDE SEQUENCE</scope>
    <source>
        <strain evidence="6">NBC_01401</strain>
    </source>
</reference>
<dbReference type="InterPro" id="IPR003439">
    <property type="entry name" value="ABC_transporter-like_ATP-bd"/>
</dbReference>
<name>A0AAU3GQ92_9ACTN</name>
<dbReference type="GO" id="GO:0016887">
    <property type="term" value="F:ATP hydrolysis activity"/>
    <property type="evidence" value="ECO:0007669"/>
    <property type="project" value="InterPro"/>
</dbReference>
<gene>
    <name evidence="6" type="ORF">OG626_02615</name>
</gene>
<dbReference type="InterPro" id="IPR027417">
    <property type="entry name" value="P-loop_NTPase"/>
</dbReference>
<dbReference type="GO" id="GO:0005524">
    <property type="term" value="F:ATP binding"/>
    <property type="evidence" value="ECO:0007669"/>
    <property type="project" value="UniProtKB-KW"/>
</dbReference>
<dbReference type="Pfam" id="PF00005">
    <property type="entry name" value="ABC_tran"/>
    <property type="match status" value="2"/>
</dbReference>
<evidence type="ECO:0000256" key="4">
    <source>
        <dbReference type="ARBA" id="ARBA00022840"/>
    </source>
</evidence>
<dbReference type="PANTHER" id="PTHR43790:SF9">
    <property type="entry name" value="GALACTOFURANOSE TRANSPORTER ATP-BINDING PROTEIN YTFR"/>
    <property type="match status" value="1"/>
</dbReference>
<keyword evidence="3" id="KW-0547">Nucleotide-binding</keyword>
<feature type="domain" description="ABC transporter" evidence="5">
    <location>
        <begin position="269"/>
        <end position="510"/>
    </location>
</feature>
<dbReference type="PROSITE" id="PS50893">
    <property type="entry name" value="ABC_TRANSPORTER_2"/>
    <property type="match status" value="2"/>
</dbReference>
<dbReference type="InterPro" id="IPR017871">
    <property type="entry name" value="ABC_transporter-like_CS"/>
</dbReference>
<evidence type="ECO:0000256" key="3">
    <source>
        <dbReference type="ARBA" id="ARBA00022741"/>
    </source>
</evidence>
<dbReference type="InterPro" id="IPR050107">
    <property type="entry name" value="ABC_carbohydrate_import_ATPase"/>
</dbReference>
<dbReference type="CDD" id="cd03216">
    <property type="entry name" value="ABC_Carb_Monos_I"/>
    <property type="match status" value="1"/>
</dbReference>
<dbReference type="Gene3D" id="3.40.50.300">
    <property type="entry name" value="P-loop containing nucleotide triphosphate hydrolases"/>
    <property type="match status" value="2"/>
</dbReference>
<proteinExistence type="predicted"/>
<evidence type="ECO:0000259" key="5">
    <source>
        <dbReference type="PROSITE" id="PS50893"/>
    </source>
</evidence>
<dbReference type="CDD" id="cd03215">
    <property type="entry name" value="ABC_Carb_Monos_II"/>
    <property type="match status" value="1"/>
</dbReference>
<dbReference type="AlphaFoldDB" id="A0AAU3GQ92"/>
<keyword evidence="2" id="KW-0677">Repeat</keyword>
<keyword evidence="1" id="KW-0813">Transport</keyword>
<feature type="domain" description="ABC transporter" evidence="5">
    <location>
        <begin position="22"/>
        <end position="257"/>
    </location>
</feature>
<dbReference type="SMART" id="SM00382">
    <property type="entry name" value="AAA"/>
    <property type="match status" value="2"/>
</dbReference>
<dbReference type="SUPFAM" id="SSF52540">
    <property type="entry name" value="P-loop containing nucleoside triphosphate hydrolases"/>
    <property type="match status" value="2"/>
</dbReference>
<keyword evidence="4 6" id="KW-0067">ATP-binding</keyword>
<dbReference type="PROSITE" id="PS00211">
    <property type="entry name" value="ABC_TRANSPORTER_1"/>
    <property type="match status" value="1"/>
</dbReference>
<dbReference type="EMBL" id="CP109535">
    <property type="protein sequence ID" value="WTY93859.1"/>
    <property type="molecule type" value="Genomic_DNA"/>
</dbReference>
<evidence type="ECO:0000313" key="6">
    <source>
        <dbReference type="EMBL" id="WTY93859.1"/>
    </source>
</evidence>
<protein>
    <submittedName>
        <fullName evidence="6">Sugar ABC transporter ATP-binding protein</fullName>
    </submittedName>
</protein>
<organism evidence="6">
    <name type="scientific">Streptomyces sp. NBC_01401</name>
    <dbReference type="NCBI Taxonomy" id="2903854"/>
    <lineage>
        <taxon>Bacteria</taxon>
        <taxon>Bacillati</taxon>
        <taxon>Actinomycetota</taxon>
        <taxon>Actinomycetes</taxon>
        <taxon>Kitasatosporales</taxon>
        <taxon>Streptomycetaceae</taxon>
        <taxon>Streptomyces</taxon>
    </lineage>
</organism>
<accession>A0AAU3GQ92</accession>
<dbReference type="PANTHER" id="PTHR43790">
    <property type="entry name" value="CARBOHYDRATE TRANSPORT ATP-BINDING PROTEIN MG119-RELATED"/>
    <property type="match status" value="1"/>
</dbReference>
<sequence length="512" mass="54286">MTARPEPAISTVDRPAPAEPVVRLRDLAKSFGGAVALRGVSLDIRPGEIHALMGMNGAGKSTLVQLLSGAHQSDGGTIETGGTSHSGLTPRKARQLGISTVPQRRELVMSLTVAENILLGDLPASRSVVSWRSVEREARQALLDLDIDIDVRRTAGELTVAEQTMVEVAREVRRGGKVLILDEPTACLGAAAADQIRSLVRTLRDEGVAVVYISHYIDEVLALADHITVLRDGSVVHSGPASETDPAGLVRHMAGRDVVSRRPERPAPSRSVALTVRGLSHGRNIADFGVQVRKGEIVGVLGPAGDAQSRLFDLLSGRRRPDSGEMEVGGAPVPFGRVARSLASGLRCVTGDRRALGLIPGLSLDENLMLATDRLGGRRLQRWADMTRRAAPRRESYGVVSLTRNPAVGSLSGGNQQKVLLAKWLETSPVACFLEDPTNGVDVAAIADIHVLIDELAARGVAVLLASSSAEEVMRLSDRVIVVSAGRVVAEHDVNAITHDELVATALGGQPR</sequence>